<keyword evidence="1" id="KW-0812">Transmembrane</keyword>
<dbReference type="Proteomes" id="UP001501594">
    <property type="component" value="Unassembled WGS sequence"/>
</dbReference>
<proteinExistence type="predicted"/>
<keyword evidence="1" id="KW-1133">Transmembrane helix</keyword>
<name>A0ABP8E4A4_9MICO</name>
<feature type="transmembrane region" description="Helical" evidence="1">
    <location>
        <begin position="46"/>
        <end position="66"/>
    </location>
</feature>
<comment type="caution">
    <text evidence="2">The sequence shown here is derived from an EMBL/GenBank/DDBJ whole genome shotgun (WGS) entry which is preliminary data.</text>
</comment>
<dbReference type="EMBL" id="BAABAU010000003">
    <property type="protein sequence ID" value="GAA4267065.1"/>
    <property type="molecule type" value="Genomic_DNA"/>
</dbReference>
<protein>
    <recommendedName>
        <fullName evidence="4">PH domain-containing protein</fullName>
    </recommendedName>
</protein>
<organism evidence="2 3">
    <name type="scientific">Frondihabitans peucedani</name>
    <dbReference type="NCBI Taxonomy" id="598626"/>
    <lineage>
        <taxon>Bacteria</taxon>
        <taxon>Bacillati</taxon>
        <taxon>Actinomycetota</taxon>
        <taxon>Actinomycetes</taxon>
        <taxon>Micrococcales</taxon>
        <taxon>Microbacteriaceae</taxon>
        <taxon>Frondihabitans</taxon>
    </lineage>
</organism>
<keyword evidence="1" id="KW-0472">Membrane</keyword>
<evidence type="ECO:0000256" key="1">
    <source>
        <dbReference type="SAM" id="Phobius"/>
    </source>
</evidence>
<sequence length="161" mass="17535">MAAGRPRVLRGPRFTAWLWLGLGVLYVAMGALFFVLGITQGLHSSGLVWGIASGLVIGALGSVWIMRALHARVELSEDTLSIFGYVRTRRIARAAIIGFGSNGSVEWTSEGGAQRSAMIFVLGQMRPVAGPPPPLQQHFANDDLDVIKKWAEEDHPLTQNW</sequence>
<evidence type="ECO:0000313" key="2">
    <source>
        <dbReference type="EMBL" id="GAA4267065.1"/>
    </source>
</evidence>
<feature type="transmembrane region" description="Helical" evidence="1">
    <location>
        <begin position="16"/>
        <end position="40"/>
    </location>
</feature>
<accession>A0ABP8E4A4</accession>
<reference evidence="3" key="1">
    <citation type="journal article" date="2019" name="Int. J. Syst. Evol. Microbiol.">
        <title>The Global Catalogue of Microorganisms (GCM) 10K type strain sequencing project: providing services to taxonomists for standard genome sequencing and annotation.</title>
        <authorList>
            <consortium name="The Broad Institute Genomics Platform"/>
            <consortium name="The Broad Institute Genome Sequencing Center for Infectious Disease"/>
            <person name="Wu L."/>
            <person name="Ma J."/>
        </authorList>
    </citation>
    <scope>NUCLEOTIDE SEQUENCE [LARGE SCALE GENOMIC DNA]</scope>
    <source>
        <strain evidence="3">JCM 17442</strain>
    </source>
</reference>
<keyword evidence="3" id="KW-1185">Reference proteome</keyword>
<gene>
    <name evidence="2" type="ORF">GCM10022256_26770</name>
</gene>
<evidence type="ECO:0000313" key="3">
    <source>
        <dbReference type="Proteomes" id="UP001501594"/>
    </source>
</evidence>
<evidence type="ECO:0008006" key="4">
    <source>
        <dbReference type="Google" id="ProtNLM"/>
    </source>
</evidence>